<reference evidence="1 2" key="1">
    <citation type="journal article" date="2023" name="Science">
        <title>Complex scaffold remodeling in plant triterpene biosynthesis.</title>
        <authorList>
            <person name="De La Pena R."/>
            <person name="Hodgson H."/>
            <person name="Liu J.C."/>
            <person name="Stephenson M.J."/>
            <person name="Martin A.C."/>
            <person name="Owen C."/>
            <person name="Harkess A."/>
            <person name="Leebens-Mack J."/>
            <person name="Jimenez L.E."/>
            <person name="Osbourn A."/>
            <person name="Sattely E.S."/>
        </authorList>
    </citation>
    <scope>NUCLEOTIDE SEQUENCE [LARGE SCALE GENOMIC DNA]</scope>
    <source>
        <strain evidence="2">cv. JPN11</strain>
        <tissue evidence="1">Leaf</tissue>
    </source>
</reference>
<dbReference type="EMBL" id="CM051401">
    <property type="protein sequence ID" value="KAJ4712418.1"/>
    <property type="molecule type" value="Genomic_DNA"/>
</dbReference>
<dbReference type="Proteomes" id="UP001164539">
    <property type="component" value="Chromosome 8"/>
</dbReference>
<evidence type="ECO:0000313" key="1">
    <source>
        <dbReference type="EMBL" id="KAJ4712418.1"/>
    </source>
</evidence>
<comment type="caution">
    <text evidence="1">The sequence shown here is derived from an EMBL/GenBank/DDBJ whole genome shotgun (WGS) entry which is preliminary data.</text>
</comment>
<gene>
    <name evidence="1" type="ORF">OWV82_014665</name>
</gene>
<protein>
    <submittedName>
        <fullName evidence="1">Protein NBR1-like</fullName>
    </submittedName>
</protein>
<name>A0ACC1XNB1_MELAZ</name>
<organism evidence="1 2">
    <name type="scientific">Melia azedarach</name>
    <name type="common">Chinaberry tree</name>
    <dbReference type="NCBI Taxonomy" id="155640"/>
    <lineage>
        <taxon>Eukaryota</taxon>
        <taxon>Viridiplantae</taxon>
        <taxon>Streptophyta</taxon>
        <taxon>Embryophyta</taxon>
        <taxon>Tracheophyta</taxon>
        <taxon>Spermatophyta</taxon>
        <taxon>Magnoliopsida</taxon>
        <taxon>eudicotyledons</taxon>
        <taxon>Gunneridae</taxon>
        <taxon>Pentapetalae</taxon>
        <taxon>rosids</taxon>
        <taxon>malvids</taxon>
        <taxon>Sapindales</taxon>
        <taxon>Meliaceae</taxon>
        <taxon>Melia</taxon>
    </lineage>
</organism>
<evidence type="ECO:0000313" key="2">
    <source>
        <dbReference type="Proteomes" id="UP001164539"/>
    </source>
</evidence>
<proteinExistence type="predicted"/>
<accession>A0ACC1XNB1</accession>
<sequence length="224" mass="24743">MESTMVIKVKFGDTLRRFNARVNENETLDLDIDGLRAKVQSLFNFPEDADLTLTYIDEDGDVVTLVDDDDLCDVMRQRLKFLRINVRLNSEKFGKAYARSSGSSTPLRCPRVQHPLPDLNKKVSEILKFMPEPLQETLLKLSQDFTSKAVSSTPMFAELVECFSKMGLSHLYLVSQSQSGAESSAQGEASESPKAVSVPKDASASKDGGLKQVLPNPPATGHNF</sequence>
<keyword evidence="2" id="KW-1185">Reference proteome</keyword>